<dbReference type="PANTHER" id="PTHR13966">
    <property type="entry name" value="ENDONUCLEASE RELATED"/>
    <property type="match status" value="1"/>
</dbReference>
<dbReference type="SUPFAM" id="SSF54060">
    <property type="entry name" value="His-Me finger endonucleases"/>
    <property type="match status" value="1"/>
</dbReference>
<dbReference type="AlphaFoldDB" id="A0A858ST96"/>
<dbReference type="GO" id="GO:0004519">
    <property type="term" value="F:endonuclease activity"/>
    <property type="evidence" value="ECO:0007669"/>
    <property type="project" value="TreeGrafter"/>
</dbReference>
<keyword evidence="6" id="KW-1185">Reference proteome</keyword>
<evidence type="ECO:0000313" key="6">
    <source>
        <dbReference type="Proteomes" id="UP000503308"/>
    </source>
</evidence>
<dbReference type="CDD" id="cd00091">
    <property type="entry name" value="NUC"/>
    <property type="match status" value="1"/>
</dbReference>
<dbReference type="SMART" id="SM00477">
    <property type="entry name" value="NUC"/>
    <property type="match status" value="1"/>
</dbReference>
<dbReference type="GO" id="GO:0016787">
    <property type="term" value="F:hydrolase activity"/>
    <property type="evidence" value="ECO:0007669"/>
    <property type="project" value="InterPro"/>
</dbReference>
<dbReference type="Pfam" id="PF13365">
    <property type="entry name" value="Trypsin_2"/>
    <property type="match status" value="1"/>
</dbReference>
<dbReference type="InterPro" id="IPR044925">
    <property type="entry name" value="His-Me_finger_sf"/>
</dbReference>
<name>A0A858ST96_9RHOB</name>
<protein>
    <submittedName>
        <fullName evidence="5">Nuclease</fullName>
    </submittedName>
</protein>
<evidence type="ECO:0000259" key="3">
    <source>
        <dbReference type="SMART" id="SM00477"/>
    </source>
</evidence>
<evidence type="ECO:0000313" key="5">
    <source>
        <dbReference type="EMBL" id="QJF51032.1"/>
    </source>
</evidence>
<feature type="domain" description="DNA/RNA non-specific endonuclease/pyrophosphatase/phosphodiesterase" evidence="4">
    <location>
        <begin position="400"/>
        <end position="628"/>
    </location>
</feature>
<dbReference type="InterPro" id="IPR009003">
    <property type="entry name" value="Peptidase_S1_PA"/>
</dbReference>
<dbReference type="InterPro" id="IPR001604">
    <property type="entry name" value="Endo_G_ENPP1-like_dom"/>
</dbReference>
<dbReference type="KEGG" id="rpon:G3256_07605"/>
<evidence type="ECO:0000256" key="2">
    <source>
        <dbReference type="PIRSR" id="PIRSR640255-2"/>
    </source>
</evidence>
<proteinExistence type="predicted"/>
<dbReference type="Pfam" id="PF01223">
    <property type="entry name" value="Endonuclease_NS"/>
    <property type="match status" value="1"/>
</dbReference>
<dbReference type="InterPro" id="IPR020821">
    <property type="entry name" value="ENPP1-3/EXOG-like_nuc-like"/>
</dbReference>
<dbReference type="PANTHER" id="PTHR13966:SF5">
    <property type="entry name" value="ENDONUCLEASE G, MITOCHONDRIAL"/>
    <property type="match status" value="1"/>
</dbReference>
<dbReference type="InterPro" id="IPR043504">
    <property type="entry name" value="Peptidase_S1_PA_chymotrypsin"/>
</dbReference>
<dbReference type="GO" id="GO:0046872">
    <property type="term" value="F:metal ion binding"/>
    <property type="evidence" value="ECO:0007669"/>
    <property type="project" value="UniProtKB-KW"/>
</dbReference>
<dbReference type="Proteomes" id="UP000503308">
    <property type="component" value="Chromosome"/>
</dbReference>
<feature type="domain" description="ENPP1-3/EXOG-like endonuclease/phosphodiesterase" evidence="3">
    <location>
        <begin position="401"/>
        <end position="628"/>
    </location>
</feature>
<dbReference type="SMART" id="SM00892">
    <property type="entry name" value="Endonuclease_NS"/>
    <property type="match status" value="1"/>
</dbReference>
<dbReference type="EMBL" id="CP048788">
    <property type="protein sequence ID" value="QJF51032.1"/>
    <property type="molecule type" value="Genomic_DNA"/>
</dbReference>
<feature type="active site" description="Proton acceptor" evidence="1">
    <location>
        <position position="463"/>
    </location>
</feature>
<dbReference type="InterPro" id="IPR040255">
    <property type="entry name" value="Non-specific_endonuclease"/>
</dbReference>
<organism evidence="5 6">
    <name type="scientific">Roseobacter ponti</name>
    <dbReference type="NCBI Taxonomy" id="1891787"/>
    <lineage>
        <taxon>Bacteria</taxon>
        <taxon>Pseudomonadati</taxon>
        <taxon>Pseudomonadota</taxon>
        <taxon>Alphaproteobacteria</taxon>
        <taxon>Rhodobacterales</taxon>
        <taxon>Roseobacteraceae</taxon>
        <taxon>Roseobacter</taxon>
    </lineage>
</organism>
<evidence type="ECO:0000256" key="1">
    <source>
        <dbReference type="PIRSR" id="PIRSR640255-1"/>
    </source>
</evidence>
<dbReference type="SUPFAM" id="SSF50494">
    <property type="entry name" value="Trypsin-like serine proteases"/>
    <property type="match status" value="1"/>
</dbReference>
<dbReference type="Gene3D" id="3.40.570.10">
    <property type="entry name" value="Extracellular Endonuclease, subunit A"/>
    <property type="match status" value="1"/>
</dbReference>
<keyword evidence="2" id="KW-0479">Metal-binding</keyword>
<evidence type="ECO:0000259" key="4">
    <source>
        <dbReference type="SMART" id="SM00892"/>
    </source>
</evidence>
<dbReference type="InterPro" id="IPR044929">
    <property type="entry name" value="DNA/RNA_non-sp_Endonuclease_sf"/>
</dbReference>
<dbReference type="RefSeq" id="WP_169640248.1">
    <property type="nucleotide sequence ID" value="NZ_CP048788.1"/>
</dbReference>
<reference evidence="5 6" key="1">
    <citation type="submission" date="2020-02" db="EMBL/GenBank/DDBJ databases">
        <title>Genome sequence of Roseobacter ponti.</title>
        <authorList>
            <person name="Hollensteiner J."/>
            <person name="Schneider D."/>
            <person name="Poehlein A."/>
            <person name="Daniel R."/>
        </authorList>
    </citation>
    <scope>NUCLEOTIDE SEQUENCE [LARGE SCALE GENOMIC DNA]</scope>
    <source>
        <strain evidence="5 6">DSM 106830</strain>
    </source>
</reference>
<sequence>MQDAENLSRERLESLGNSGELDRVRRAIDASPPVLKELGISADRAAELLATPFSGLEAAGSRPTELEAIVLAVGRPPLVVRGGEVEGKFTLGESFPPDTGDRITAVEPLLGSVGRVEFRFHDMAWGGTAWVIAEEADHLLVATNRHVAQIVARRTFRGDGVFMFSPSNLPYGAQVDFLEEVDADPDPDRVFAIEKFTYLADDVSADVAIGRIARPEAGAAHQLAAFDLADGEDEDVVAVVGYPARDSLRNDPHQMERYFQGLYDVKRFSPGKLEVAAGVSSLSHDCTTLGGNSGSPVIRLSDKKVVGLHFAGRFAVGNAAVRASTLRAVLDGTVQTRVTGTELAAPERPDGAHDAEHFEGREGYDPDFLQVAPVPMPATPDGVALSRPADATDERPFELRYQHFGILYSGALKSPVLAAMNLDGAQTRPQKRGNDKWFSDGRLPAEDQLGKEDYDDAAIDRGHLIRRAATNWGATEAEAKQSNDDSFHYTVASPQHMSFNRSTHQWLGLENYIMTNARTHGFRCCVFTGPVFDGSEPELKDTGSPIPLNYFKVVTMLSEEEGTLGILRLHATAYLLSQGQLIQRLLIGQGDTESTEGFSFGGFRTFQMRIADLEQISGFDFGPLRDADPLARRVAQMASEGPAPKPVIIVHSPENIVL</sequence>
<accession>A0A858ST96</accession>
<gene>
    <name evidence="5" type="ORF">G3256_07605</name>
</gene>
<dbReference type="Gene3D" id="2.40.10.10">
    <property type="entry name" value="Trypsin-like serine proteases"/>
    <property type="match status" value="1"/>
</dbReference>
<feature type="binding site" evidence="2">
    <location>
        <position position="500"/>
    </location>
    <ligand>
        <name>Mg(2+)</name>
        <dbReference type="ChEBI" id="CHEBI:18420"/>
        <note>catalytic</note>
    </ligand>
</feature>
<dbReference type="GO" id="GO:0003676">
    <property type="term" value="F:nucleic acid binding"/>
    <property type="evidence" value="ECO:0007669"/>
    <property type="project" value="InterPro"/>
</dbReference>